<reference evidence="1 2" key="1">
    <citation type="journal article" date="2013" name="J. Mol. Microbiol. Biotechnol.">
        <title>Analysis of the Complete Genomes of Acholeplasma brassicae , A. palmae and A. laidlawii and Their Comparison to the Obligate Parasites from ' Candidatus Phytoplasma'.</title>
        <authorList>
            <person name="Kube M."/>
            <person name="Siewert C."/>
            <person name="Migdoll A.M."/>
            <person name="Duduk B."/>
            <person name="Holz S."/>
            <person name="Rabus R."/>
            <person name="Seemuller E."/>
            <person name="Mitrovic J."/>
            <person name="Muller I."/>
            <person name="Buttner C."/>
            <person name="Reinhardt R."/>
        </authorList>
    </citation>
    <scope>NUCLEOTIDE SEQUENCE [LARGE SCALE GENOMIC DNA]</scope>
    <source>
        <strain evidence="2">0502</strain>
    </source>
</reference>
<name>U4KPZ1_9MOLU</name>
<organism evidence="1 2">
    <name type="scientific">Acholeplasma brassicae</name>
    <dbReference type="NCBI Taxonomy" id="61635"/>
    <lineage>
        <taxon>Bacteria</taxon>
        <taxon>Bacillati</taxon>
        <taxon>Mycoplasmatota</taxon>
        <taxon>Mollicutes</taxon>
        <taxon>Acholeplasmatales</taxon>
        <taxon>Acholeplasmataceae</taxon>
        <taxon>Acholeplasma</taxon>
    </lineage>
</organism>
<keyword evidence="2" id="KW-1185">Reference proteome</keyword>
<dbReference type="Proteomes" id="UP000032737">
    <property type="component" value="Chromosome"/>
</dbReference>
<protein>
    <submittedName>
        <fullName evidence="1">Uncharacterized protein</fullName>
    </submittedName>
</protein>
<accession>U4KPZ1</accession>
<evidence type="ECO:0000313" key="1">
    <source>
        <dbReference type="EMBL" id="CCV66431.1"/>
    </source>
</evidence>
<dbReference type="EMBL" id="FO681348">
    <property type="protein sequence ID" value="CCV66431.1"/>
    <property type="molecule type" value="Genomic_DNA"/>
</dbReference>
<dbReference type="HOGENOM" id="CLU_2056203_0_0_14"/>
<evidence type="ECO:0000313" key="2">
    <source>
        <dbReference type="Proteomes" id="UP000032737"/>
    </source>
</evidence>
<dbReference type="KEGG" id="abra:BN85314100"/>
<sequence length="119" mass="13773">MDLSSLSSISTDAVLLYVFHQYKISKNNKYVIDIQYVYDLLNMEDSKIDLIIDAISTLAIDEKKFLIPLIKSLKRFPRNYMYHEMFGIGELISVDGNIAQVKFDSVIKKIKTEYLLITV</sequence>
<gene>
    <name evidence="1" type="ORF">BN85314100</name>
</gene>
<proteinExistence type="predicted"/>
<dbReference type="STRING" id="61635.BN85314100"/>
<dbReference type="AlphaFoldDB" id="U4KPZ1"/>